<feature type="signal peptide" evidence="2">
    <location>
        <begin position="1"/>
        <end position="17"/>
    </location>
</feature>
<dbReference type="OrthoDB" id="9846509at2"/>
<organism evidence="3 4">
    <name type="scientific">Glycocaulis alkaliphilus</name>
    <dbReference type="NCBI Taxonomy" id="1434191"/>
    <lineage>
        <taxon>Bacteria</taxon>
        <taxon>Pseudomonadati</taxon>
        <taxon>Pseudomonadota</taxon>
        <taxon>Alphaproteobacteria</taxon>
        <taxon>Maricaulales</taxon>
        <taxon>Maricaulaceae</taxon>
        <taxon>Glycocaulis</taxon>
    </lineage>
</organism>
<sequence>MLRVVIFGCALIGAVLALPSGHALTQQQGGSQPLQTVRPLPAMTARPAEAETEQDQPRTRETLQGPATLTTRPEPMQGLAGRPAAQQAQPGMTAQQAGTPALAFDSSQASMAALNADAVRAAVGRSPLFLAELDYRGLSNAQSLPLLVAPGAEIDLPRYLRETDLSAQPDVAAIIANPRALGVTRPLVQRNEVFLLEDRLIVSRQVTVTVERDSCERAARTAEQRAFQESFCLTFVPAGQRTDFARVRPDALRRGLNPDDLLGTPPTEADIREAAEAIRDELRAMNPRALYAFDVTVEAALRLSDDALLALELNGEEREITHVTVIPLDESLRIPADIRREPGAAPPARIDQGLLMDQPIGPSVRVFPELFRSHVITRADLMRVTRPVTASRLPQSALQGAAGSHTAAPADSGYQAFSMPQQMTLRHRLPDFDARDAVVTESEDFYFLTGFTISRSIEDRYKHTFNRRKNYFVAFQYSVGFGLGLRFPFEVRAVTTERFNEILPDVWHSQSLNLQLSARGVSGAERVPGVPSVYLASGLDPSLRFDDQEFVFRLWAGCQLQVRAPVVGTVRINCPSVNIPRAGTCPGWACQRFTPLIAGGRTELARFTVPASVSGLRINAWIGEAGLEPGVRVEARNANLRFNLAANGAPFATQGSRACAAAGRGSSTASNRLVNAQTCEVRFIRAGHGSGEQMQFHLQAEGGRDPSLTLSDPVYSFTMALVPFIDLYGAIDIAVARWELRHTFDIPGLTIQQDFTFPRHEGTQRSVTLGTCSPGAANGPQCANARVQIQPRSGGPG</sequence>
<gene>
    <name evidence="3" type="ORF">X907_2340</name>
</gene>
<keyword evidence="4" id="KW-1185">Reference proteome</keyword>
<name>A0A3T0EC33_9PROT</name>
<keyword evidence="2" id="KW-0732">Signal</keyword>
<protein>
    <submittedName>
        <fullName evidence="3">Uncharacterized protein</fullName>
    </submittedName>
</protein>
<evidence type="ECO:0000313" key="3">
    <source>
        <dbReference type="EMBL" id="AZU04855.1"/>
    </source>
</evidence>
<evidence type="ECO:0000313" key="4">
    <source>
        <dbReference type="Proteomes" id="UP000286954"/>
    </source>
</evidence>
<dbReference type="Proteomes" id="UP000286954">
    <property type="component" value="Chromosome"/>
</dbReference>
<feature type="chain" id="PRO_5044257348" evidence="2">
    <location>
        <begin position="18"/>
        <end position="797"/>
    </location>
</feature>
<evidence type="ECO:0000256" key="1">
    <source>
        <dbReference type="SAM" id="MobiDB-lite"/>
    </source>
</evidence>
<feature type="compositionally biased region" description="Low complexity" evidence="1">
    <location>
        <begin position="77"/>
        <end position="91"/>
    </location>
</feature>
<dbReference type="KEGG" id="gak:X907_2340"/>
<feature type="region of interest" description="Disordered" evidence="1">
    <location>
        <begin position="45"/>
        <end position="95"/>
    </location>
</feature>
<reference evidence="3 4" key="1">
    <citation type="submission" date="2016-12" db="EMBL/GenBank/DDBJ databases">
        <title>The genome of dimorphic prosthecate Glycocaulis alkaliphilus 6b-8t, isolated from crude oil dictates its adaptability in petroleum environments.</title>
        <authorList>
            <person name="Wu X.-L."/>
            <person name="Geng S."/>
        </authorList>
    </citation>
    <scope>NUCLEOTIDE SEQUENCE [LARGE SCALE GENOMIC DNA]</scope>
    <source>
        <strain evidence="3 4">6B-8</strain>
    </source>
</reference>
<proteinExistence type="predicted"/>
<dbReference type="EMBL" id="CP018911">
    <property type="protein sequence ID" value="AZU04855.1"/>
    <property type="molecule type" value="Genomic_DNA"/>
</dbReference>
<dbReference type="RefSeq" id="WP_127568160.1">
    <property type="nucleotide sequence ID" value="NZ_BMFB01000001.1"/>
</dbReference>
<accession>A0A3T0EC33</accession>
<dbReference type="AlphaFoldDB" id="A0A3T0EC33"/>
<evidence type="ECO:0000256" key="2">
    <source>
        <dbReference type="SAM" id="SignalP"/>
    </source>
</evidence>